<feature type="compositionally biased region" description="Low complexity" evidence="1">
    <location>
        <begin position="324"/>
        <end position="339"/>
    </location>
</feature>
<dbReference type="Proteomes" id="UP001321492">
    <property type="component" value="Unassembled WGS sequence"/>
</dbReference>
<proteinExistence type="predicted"/>
<protein>
    <recommendedName>
        <fullName evidence="4">Localization factor PodJL</fullName>
    </recommendedName>
</protein>
<feature type="compositionally biased region" description="Polar residues" evidence="1">
    <location>
        <begin position="830"/>
        <end position="840"/>
    </location>
</feature>
<reference evidence="2 3" key="1">
    <citation type="submission" date="2023-05" db="EMBL/GenBank/DDBJ databases">
        <title>Chelatococcus sp. nov., a moderately thermophilic bacterium isolated from hot spring microbial mat.</title>
        <authorList>
            <person name="Hu C.-J."/>
            <person name="Li W.-J."/>
        </authorList>
    </citation>
    <scope>NUCLEOTIDE SEQUENCE [LARGE SCALE GENOMIC DNA]</scope>
    <source>
        <strain evidence="2 3">SYSU G07232</strain>
    </source>
</reference>
<name>A0ABT7AF53_9HYPH</name>
<evidence type="ECO:0008006" key="4">
    <source>
        <dbReference type="Google" id="ProtNLM"/>
    </source>
</evidence>
<feature type="region of interest" description="Disordered" evidence="1">
    <location>
        <begin position="585"/>
        <end position="657"/>
    </location>
</feature>
<keyword evidence="3" id="KW-1185">Reference proteome</keyword>
<feature type="region of interest" description="Disordered" evidence="1">
    <location>
        <begin position="311"/>
        <end position="380"/>
    </location>
</feature>
<feature type="compositionally biased region" description="Basic and acidic residues" evidence="1">
    <location>
        <begin position="16"/>
        <end position="27"/>
    </location>
</feature>
<organism evidence="2 3">
    <name type="scientific">Chelatococcus albus</name>
    <dbReference type="NCBI Taxonomy" id="3047466"/>
    <lineage>
        <taxon>Bacteria</taxon>
        <taxon>Pseudomonadati</taxon>
        <taxon>Pseudomonadota</taxon>
        <taxon>Alphaproteobacteria</taxon>
        <taxon>Hyphomicrobiales</taxon>
        <taxon>Chelatococcaceae</taxon>
        <taxon>Chelatococcus</taxon>
    </lineage>
</organism>
<dbReference type="Pfam" id="PF08238">
    <property type="entry name" value="Sel1"/>
    <property type="match status" value="4"/>
</dbReference>
<evidence type="ECO:0000256" key="1">
    <source>
        <dbReference type="SAM" id="MobiDB-lite"/>
    </source>
</evidence>
<accession>A0ABT7AF53</accession>
<feature type="region of interest" description="Disordered" evidence="1">
    <location>
        <begin position="1"/>
        <end position="27"/>
    </location>
</feature>
<sequence>MTQNAPQNAPWSVKGIDPEARDAAKEAARRAGMTLGEWLNGVIAGQAGQDIASRPPLARPKAQRRAAVDHEAHDRVADRLARRPRDIGDTALDLLDLRRPLDDDRLNGSASSEALATIARWMGEAQARLDAATRLSSERQEQTAAAIGDALTLVTRRLDDIERRLEKGHRAAIDPLRHTVEQIEARLERLTETPTVAPETAPVEETLRVLEDRLAAMVQRMSEEHRTSPGGKARDSLAEPSAERAAGRSTPRPPVAAQPAEDETGASPSAGSRPVPQDRLSAAIAEIRGRQLDLERGATLGERFAAISRRLAPAPQPVTRPAEAAPNATGGATTANAPTVDPSAAKADEKTDAACRPDRDEAPATALRAESLAPPELGTIPGDIADRLEALSRKIEQALRPIVEAPFDQMLQRLDRIDAHVQSGPDAADIERLEDLIRSLAERIETVRAPGSDASALDALERQIAHLAARIDELAGAREGGPGIGKTLGTLERTMGDIVGHLEALHRGTAAAIEQAAQAAVADTLAGLPHGDPARIAEIDALQRDFGELRAAQDAADRRTQDTLEAVHDTLERVVERLALLEEDMAGKRRPPADGLAPQRDDAPRASIGRASLAPLTAADRPAPDSAALMDHDVPLEPGSGRPLPAPALAGASVGPPDPHKLKASFIAAARRAAQAAVAETSAAKAKGRASEPLSDDRGAGRKGASPMERLKNQLGAKRKPLLLGLAAIVLAVGAAQIVTEFLGRGQDRPAARSSVQSRDVTGEAPEGAPRQGSPKPAATEAGRAGPASAAVPPPNPFAAPDGPAITGSIKVAPERGATPAPAPLPDAAQTVTETDSGSSAIGPKLGPIPDMPAFAELPANVGSAGLRRAVLAGDPAAVYELASRLAEGRGMPRDLALAAKLFEKAAAHGLAPAQYRIASQYEKGLGVARDPRMARDWYERAAQAGNIKAMHNLAVLLAEGVNGKPDYAAAIGWFRKAAEHGVRDSQYNLAILLARGLGTQQNLVESHMWFALVAALGDEDAGRKRDEVASRLKPAELAAAKAAADQWRPRTPTAAANDVQAPEAGWDKTPSVPAKTSAGETSPREKGAKKARG</sequence>
<evidence type="ECO:0000313" key="2">
    <source>
        <dbReference type="EMBL" id="MDJ1157981.1"/>
    </source>
</evidence>
<dbReference type="SUPFAM" id="SSF81901">
    <property type="entry name" value="HCP-like"/>
    <property type="match status" value="1"/>
</dbReference>
<feature type="region of interest" description="Disordered" evidence="1">
    <location>
        <begin position="746"/>
        <end position="846"/>
    </location>
</feature>
<feature type="compositionally biased region" description="Basic and acidic residues" evidence="1">
    <location>
        <begin position="346"/>
        <end position="362"/>
    </location>
</feature>
<feature type="region of interest" description="Disordered" evidence="1">
    <location>
        <begin position="51"/>
        <end position="73"/>
    </location>
</feature>
<dbReference type="InterPro" id="IPR006597">
    <property type="entry name" value="Sel1-like"/>
</dbReference>
<dbReference type="PANTHER" id="PTHR43628:SF1">
    <property type="entry name" value="CHITIN SYNTHASE REGULATORY FACTOR 2-RELATED"/>
    <property type="match status" value="1"/>
</dbReference>
<dbReference type="RefSeq" id="WP_283739968.1">
    <property type="nucleotide sequence ID" value="NZ_JASJEV010000003.1"/>
</dbReference>
<dbReference type="InterPro" id="IPR052945">
    <property type="entry name" value="Mitotic_Regulator"/>
</dbReference>
<dbReference type="Gene3D" id="1.25.40.10">
    <property type="entry name" value="Tetratricopeptide repeat domain"/>
    <property type="match status" value="1"/>
</dbReference>
<feature type="compositionally biased region" description="Low complexity" evidence="1">
    <location>
        <begin position="638"/>
        <end position="655"/>
    </location>
</feature>
<evidence type="ECO:0000313" key="3">
    <source>
        <dbReference type="Proteomes" id="UP001321492"/>
    </source>
</evidence>
<feature type="region of interest" description="Disordered" evidence="1">
    <location>
        <begin position="681"/>
        <end position="709"/>
    </location>
</feature>
<feature type="region of interest" description="Disordered" evidence="1">
    <location>
        <begin position="220"/>
        <end position="276"/>
    </location>
</feature>
<feature type="compositionally biased region" description="Polar residues" evidence="1">
    <location>
        <begin position="1"/>
        <end position="10"/>
    </location>
</feature>
<feature type="region of interest" description="Disordered" evidence="1">
    <location>
        <begin position="1040"/>
        <end position="1094"/>
    </location>
</feature>
<feature type="compositionally biased region" description="Basic and acidic residues" evidence="1">
    <location>
        <begin position="1083"/>
        <end position="1094"/>
    </location>
</feature>
<comment type="caution">
    <text evidence="2">The sequence shown here is derived from an EMBL/GenBank/DDBJ whole genome shotgun (WGS) entry which is preliminary data.</text>
</comment>
<dbReference type="InterPro" id="IPR011990">
    <property type="entry name" value="TPR-like_helical_dom_sf"/>
</dbReference>
<feature type="compositionally biased region" description="Low complexity" evidence="1">
    <location>
        <begin position="777"/>
        <end position="791"/>
    </location>
</feature>
<dbReference type="EMBL" id="JASJEV010000003">
    <property type="protein sequence ID" value="MDJ1157981.1"/>
    <property type="molecule type" value="Genomic_DNA"/>
</dbReference>
<dbReference type="PANTHER" id="PTHR43628">
    <property type="entry name" value="ACTIVATOR OF C KINASE PROTEIN 1-RELATED"/>
    <property type="match status" value="1"/>
</dbReference>
<gene>
    <name evidence="2" type="ORF">QNA08_07010</name>
</gene>
<feature type="compositionally biased region" description="Basic and acidic residues" evidence="1">
    <location>
        <begin position="221"/>
        <end position="246"/>
    </location>
</feature>
<dbReference type="SMART" id="SM00671">
    <property type="entry name" value="SEL1"/>
    <property type="match status" value="4"/>
</dbReference>